<reference evidence="8" key="1">
    <citation type="journal article" date="2016" name="Sci. Rep.">
        <title>Molecular characterization of firefly nuptial gifts: a multi-omics approach sheds light on postcopulatory sexual selection.</title>
        <authorList>
            <person name="Al-Wathiqui N."/>
            <person name="Fallon T.R."/>
            <person name="South A."/>
            <person name="Weng J.K."/>
            <person name="Lewis S.M."/>
        </authorList>
    </citation>
    <scope>NUCLEOTIDE SEQUENCE</scope>
</reference>
<keyword evidence="5" id="KW-0325">Glycoprotein</keyword>
<feature type="region of interest" description="Disordered" evidence="6">
    <location>
        <begin position="234"/>
        <end position="305"/>
    </location>
</feature>
<evidence type="ECO:0000256" key="2">
    <source>
        <dbReference type="ARBA" id="ARBA00022692"/>
    </source>
</evidence>
<organism evidence="8">
    <name type="scientific">Photinus pyralis</name>
    <name type="common">Common eastern firefly</name>
    <name type="synonym">Lampyris pyralis</name>
    <dbReference type="NCBI Taxonomy" id="7054"/>
    <lineage>
        <taxon>Eukaryota</taxon>
        <taxon>Metazoa</taxon>
        <taxon>Ecdysozoa</taxon>
        <taxon>Arthropoda</taxon>
        <taxon>Hexapoda</taxon>
        <taxon>Insecta</taxon>
        <taxon>Pterygota</taxon>
        <taxon>Neoptera</taxon>
        <taxon>Endopterygota</taxon>
        <taxon>Coleoptera</taxon>
        <taxon>Polyphaga</taxon>
        <taxon>Elateriformia</taxon>
        <taxon>Elateroidea</taxon>
        <taxon>Lampyridae</taxon>
        <taxon>Lampyrinae</taxon>
        <taxon>Photinus</taxon>
    </lineage>
</organism>
<keyword evidence="4" id="KW-0472">Membrane</keyword>
<accession>A0A1Y1M9R7</accession>
<dbReference type="GO" id="GO:0016020">
    <property type="term" value="C:membrane"/>
    <property type="evidence" value="ECO:0007669"/>
    <property type="project" value="UniProtKB-SubCell"/>
</dbReference>
<evidence type="ECO:0000256" key="3">
    <source>
        <dbReference type="ARBA" id="ARBA00022989"/>
    </source>
</evidence>
<feature type="compositionally biased region" description="Low complexity" evidence="6">
    <location>
        <begin position="172"/>
        <end position="190"/>
    </location>
</feature>
<feature type="compositionally biased region" description="Basic and acidic residues" evidence="6">
    <location>
        <begin position="1"/>
        <end position="11"/>
    </location>
</feature>
<dbReference type="InterPro" id="IPR010560">
    <property type="entry name" value="Neogenin_C"/>
</dbReference>
<feature type="compositionally biased region" description="Basic and acidic residues" evidence="6">
    <location>
        <begin position="33"/>
        <end position="46"/>
    </location>
</feature>
<feature type="domain" description="Neogenin C-terminal" evidence="7">
    <location>
        <begin position="1"/>
        <end position="326"/>
    </location>
</feature>
<evidence type="ECO:0000256" key="5">
    <source>
        <dbReference type="ARBA" id="ARBA00023180"/>
    </source>
</evidence>
<evidence type="ECO:0000256" key="6">
    <source>
        <dbReference type="SAM" id="MobiDB-lite"/>
    </source>
</evidence>
<evidence type="ECO:0000259" key="7">
    <source>
        <dbReference type="Pfam" id="PF06583"/>
    </source>
</evidence>
<proteinExistence type="predicted"/>
<keyword evidence="2" id="KW-0812">Transmembrane</keyword>
<dbReference type="Pfam" id="PF06583">
    <property type="entry name" value="Neogenin_C"/>
    <property type="match status" value="1"/>
</dbReference>
<feature type="region of interest" description="Disordered" evidence="6">
    <location>
        <begin position="1"/>
        <end position="46"/>
    </location>
</feature>
<feature type="compositionally biased region" description="Low complexity" evidence="6">
    <location>
        <begin position="124"/>
        <end position="136"/>
    </location>
</feature>
<feature type="compositionally biased region" description="Polar residues" evidence="6">
    <location>
        <begin position="12"/>
        <end position="21"/>
    </location>
</feature>
<feature type="compositionally biased region" description="Polar residues" evidence="6">
    <location>
        <begin position="156"/>
        <end position="171"/>
    </location>
</feature>
<sequence length="331" mass="35563">MELKALEKSHSANDGASSSGAMTLPRSVGANEYDSHESHHSNSLDKRTYVPNYMGKTFRLLVALCMCILLIFKSPKLFSLFCLQYVGISPEDSNLKVSKSKPISLRVDPKPTREPIATATPINTSLSQTSSDSTPTSRPPYPRTQYSMTRAHVTLDPNSMPTSHTSENPYMSHSQGGYDVSSSSSAGYGSHPPPVAAHLPPSSAYAPGLSVLAESQGGKRIQAQGHPLKSFSVPAPPPISAPGTPQPKHIVSSQPPITVRPSSSPYKKPSLNMSIATPPSRISASNPPPHTREEVQPLQQSHSTEELNQEMANLEGLMLTLNAITANEFEC</sequence>
<dbReference type="EMBL" id="GEZM01041008">
    <property type="protein sequence ID" value="JAV80656.1"/>
    <property type="molecule type" value="Transcribed_RNA"/>
</dbReference>
<keyword evidence="3" id="KW-1133">Transmembrane helix</keyword>
<evidence type="ECO:0000256" key="1">
    <source>
        <dbReference type="ARBA" id="ARBA00004479"/>
    </source>
</evidence>
<dbReference type="AlphaFoldDB" id="A0A1Y1M9R7"/>
<evidence type="ECO:0000313" key="8">
    <source>
        <dbReference type="EMBL" id="JAV80656.1"/>
    </source>
</evidence>
<name>A0A1Y1M9R7_PHOPY</name>
<feature type="compositionally biased region" description="Polar residues" evidence="6">
    <location>
        <begin position="251"/>
        <end position="285"/>
    </location>
</feature>
<comment type="subcellular location">
    <subcellularLocation>
        <location evidence="1">Membrane</location>
        <topology evidence="1">Single-pass type I membrane protein</topology>
    </subcellularLocation>
</comment>
<evidence type="ECO:0000256" key="4">
    <source>
        <dbReference type="ARBA" id="ARBA00023136"/>
    </source>
</evidence>
<protein>
    <recommendedName>
        <fullName evidence="7">Neogenin C-terminal domain-containing protein</fullName>
    </recommendedName>
</protein>
<feature type="region of interest" description="Disordered" evidence="6">
    <location>
        <begin position="106"/>
        <end position="191"/>
    </location>
</feature>